<accession>A0A845GEX3</accession>
<sequence>MKKLIPLLLPLLFAACAPMSPKLPSDNQVAPAFRHPEAGALILMLPPETETEDMQAGVGILKEELHRQLSAAGYRVAILDQTSYDTIWAQEIAEVGGIYDGATGELRRPQFVQALGHLVQRVSSETKATLVMRPHLVLRPAELSGASAVWDGQQRRSNVSGAGDSSFHHDGTTLGLSVGLRMFASSGEFVMSTHGGVSLPYKLNLHTNRNEVRTDLFTESREMADGVSLALSPLLQK</sequence>
<keyword evidence="1" id="KW-0732">Signal</keyword>
<protein>
    <recommendedName>
        <fullName evidence="4">Lipoprotein</fullName>
    </recommendedName>
</protein>
<proteinExistence type="predicted"/>
<dbReference type="EMBL" id="WWCX01000002">
    <property type="protein sequence ID" value="MYM92854.1"/>
    <property type="molecule type" value="Genomic_DNA"/>
</dbReference>
<dbReference type="RefSeq" id="WP_161082130.1">
    <property type="nucleotide sequence ID" value="NZ_WWCX01000002.1"/>
</dbReference>
<dbReference type="AlphaFoldDB" id="A0A845GEX3"/>
<evidence type="ECO:0000256" key="1">
    <source>
        <dbReference type="SAM" id="SignalP"/>
    </source>
</evidence>
<feature type="signal peptide" evidence="1">
    <location>
        <begin position="1"/>
        <end position="19"/>
    </location>
</feature>
<evidence type="ECO:0000313" key="3">
    <source>
        <dbReference type="Proteomes" id="UP000447355"/>
    </source>
</evidence>
<dbReference type="Proteomes" id="UP000447355">
    <property type="component" value="Unassembled WGS sequence"/>
</dbReference>
<organism evidence="2 3">
    <name type="scientific">Duganella vulcania</name>
    <dbReference type="NCBI Taxonomy" id="2692166"/>
    <lineage>
        <taxon>Bacteria</taxon>
        <taxon>Pseudomonadati</taxon>
        <taxon>Pseudomonadota</taxon>
        <taxon>Betaproteobacteria</taxon>
        <taxon>Burkholderiales</taxon>
        <taxon>Oxalobacteraceae</taxon>
        <taxon>Telluria group</taxon>
        <taxon>Duganella</taxon>
    </lineage>
</organism>
<gene>
    <name evidence="2" type="ORF">GTP90_03140</name>
</gene>
<name>A0A845GEX3_9BURK</name>
<feature type="chain" id="PRO_5032808824" description="Lipoprotein" evidence="1">
    <location>
        <begin position="20"/>
        <end position="237"/>
    </location>
</feature>
<evidence type="ECO:0000313" key="2">
    <source>
        <dbReference type="EMBL" id="MYM92854.1"/>
    </source>
</evidence>
<comment type="caution">
    <text evidence="2">The sequence shown here is derived from an EMBL/GenBank/DDBJ whole genome shotgun (WGS) entry which is preliminary data.</text>
</comment>
<evidence type="ECO:0008006" key="4">
    <source>
        <dbReference type="Google" id="ProtNLM"/>
    </source>
</evidence>
<reference evidence="2" key="1">
    <citation type="submission" date="2019-12" db="EMBL/GenBank/DDBJ databases">
        <title>Novel species isolated from a subtropical stream in China.</title>
        <authorList>
            <person name="Lu H."/>
        </authorList>
    </citation>
    <scope>NUCLEOTIDE SEQUENCE [LARGE SCALE GENOMIC DNA]</scope>
    <source>
        <strain evidence="2">FT81W</strain>
    </source>
</reference>
<dbReference type="PROSITE" id="PS51257">
    <property type="entry name" value="PROKAR_LIPOPROTEIN"/>
    <property type="match status" value="1"/>
</dbReference>